<keyword evidence="4" id="KW-1185">Reference proteome</keyword>
<proteinExistence type="predicted"/>
<dbReference type="RefSeq" id="WP_167685813.1">
    <property type="nucleotide sequence ID" value="NZ_QHLQ01000031.1"/>
</dbReference>
<keyword evidence="2" id="KW-1133">Transmembrane helix</keyword>
<comment type="caution">
    <text evidence="3">The sequence shown here is derived from an EMBL/GenBank/DDBJ whole genome shotgun (WGS) entry which is preliminary data.</text>
</comment>
<accession>A0ABX0WBZ9</accession>
<keyword evidence="2" id="KW-0472">Membrane</keyword>
<keyword evidence="2" id="KW-0812">Transmembrane</keyword>
<dbReference type="EMBL" id="QHLQ01000031">
    <property type="protein sequence ID" value="NIZ63220.1"/>
    <property type="molecule type" value="Genomic_DNA"/>
</dbReference>
<evidence type="ECO:0000256" key="2">
    <source>
        <dbReference type="SAM" id="Phobius"/>
    </source>
</evidence>
<feature type="region of interest" description="Disordered" evidence="1">
    <location>
        <begin position="321"/>
        <end position="343"/>
    </location>
</feature>
<protein>
    <recommendedName>
        <fullName evidence="5">LysM domain-containing protein</fullName>
    </recommendedName>
</protein>
<name>A0ABX0WBZ9_9RHOB</name>
<sequence length="384" mass="40626">MSDVLEKQMKNEESSVSKEISKVVTAALNSKDTISKADDINGGCGGWPYAPTKEMLKMYGKVSEAAWKKLKPGYKNFDVTINVNSPSNKPPFAKAEAIFDGEWKGGKSMMVSPGDTILSMAKKVYGYESYADQVFEENTKALGKSCRILPAGFGLSFPKIWVPNWKKDPKVCVHPIVKKKAVKVKLPSAQVSADISKKSAATLVFPGVIVVVDLEGKAEFTAQKKGELDASFSLKANEAEIKKALGPLEAGYKITGSGTSSGSLSLKVINTKLGGLNVSGNLKLLEGAFELEFASQTVSFVEKDITYSGTVKLTAKIQIKPNPRKKAPKKAPKRAPAKAPARSPSVSIDAKDVAVGVIVVGAVVTVGWAVGLAAAGGALIFAAS</sequence>
<dbReference type="Proteomes" id="UP001429564">
    <property type="component" value="Unassembled WGS sequence"/>
</dbReference>
<evidence type="ECO:0000313" key="4">
    <source>
        <dbReference type="Proteomes" id="UP001429564"/>
    </source>
</evidence>
<reference evidence="3 4" key="1">
    <citation type="submission" date="2018-05" db="EMBL/GenBank/DDBJ databases">
        <authorList>
            <person name="Zhang Y.-J."/>
        </authorList>
    </citation>
    <scope>NUCLEOTIDE SEQUENCE [LARGE SCALE GENOMIC DNA]</scope>
    <source>
        <strain evidence="3 4">CY04</strain>
    </source>
</reference>
<evidence type="ECO:0000256" key="1">
    <source>
        <dbReference type="SAM" id="MobiDB-lite"/>
    </source>
</evidence>
<gene>
    <name evidence="3" type="ORF">DL239_19830</name>
</gene>
<evidence type="ECO:0000313" key="3">
    <source>
        <dbReference type="EMBL" id="NIZ63220.1"/>
    </source>
</evidence>
<feature type="transmembrane region" description="Helical" evidence="2">
    <location>
        <begin position="353"/>
        <end position="382"/>
    </location>
</feature>
<organism evidence="3 4">
    <name type="scientific">Parasedimentitalea denitrificans</name>
    <dbReference type="NCBI Taxonomy" id="2211118"/>
    <lineage>
        <taxon>Bacteria</taxon>
        <taxon>Pseudomonadati</taxon>
        <taxon>Pseudomonadota</taxon>
        <taxon>Alphaproteobacteria</taxon>
        <taxon>Rhodobacterales</taxon>
        <taxon>Paracoccaceae</taxon>
        <taxon>Parasedimentitalea</taxon>
    </lineage>
</organism>
<evidence type="ECO:0008006" key="5">
    <source>
        <dbReference type="Google" id="ProtNLM"/>
    </source>
</evidence>
<feature type="compositionally biased region" description="Basic residues" evidence="1">
    <location>
        <begin position="322"/>
        <end position="336"/>
    </location>
</feature>